<evidence type="ECO:0000313" key="1">
    <source>
        <dbReference type="EMBL" id="KIX08373.1"/>
    </source>
</evidence>
<keyword evidence="2" id="KW-1185">Reference proteome</keyword>
<sequence length="226" mass="25798">MSPPYDRVQLTDLVIAANGGLKQWSEIESIEAHFNLLGAAFTGKGISENRFPTTIASTKKQTQTQADEEWIYTPDQVWKQKPNGEVIEFRDQPRKASEGHTRETPWDDLHLLYFVGYAMWRYVNFPFLLVQDGVETDELEPHTNPEDQTWRVLEATFHESSSLAVHCQAQKYYFDDKLVLQRHDYAPDVVGGVDATHYAFDNVSLAAIQFATLRRVVICFTGVSPN</sequence>
<evidence type="ECO:0000313" key="2">
    <source>
        <dbReference type="Proteomes" id="UP000053617"/>
    </source>
</evidence>
<dbReference type="HOGENOM" id="CLU_072780_0_0_1"/>
<proteinExistence type="predicted"/>
<accession>A0A0D2HD21</accession>
<dbReference type="RefSeq" id="XP_013275509.1">
    <property type="nucleotide sequence ID" value="XM_013420055.1"/>
</dbReference>
<gene>
    <name evidence="1" type="ORF">Z518_03029</name>
</gene>
<dbReference type="Proteomes" id="UP000053617">
    <property type="component" value="Unassembled WGS sequence"/>
</dbReference>
<dbReference type="OrthoDB" id="4874998at2759"/>
<dbReference type="VEuPathDB" id="FungiDB:Z518_03029"/>
<name>A0A0D2HD21_9EURO</name>
<dbReference type="GeneID" id="25291100"/>
<organism evidence="1 2">
    <name type="scientific">Rhinocladiella mackenziei CBS 650.93</name>
    <dbReference type="NCBI Taxonomy" id="1442369"/>
    <lineage>
        <taxon>Eukaryota</taxon>
        <taxon>Fungi</taxon>
        <taxon>Dikarya</taxon>
        <taxon>Ascomycota</taxon>
        <taxon>Pezizomycotina</taxon>
        <taxon>Eurotiomycetes</taxon>
        <taxon>Chaetothyriomycetidae</taxon>
        <taxon>Chaetothyriales</taxon>
        <taxon>Herpotrichiellaceae</taxon>
        <taxon>Rhinocladiella</taxon>
    </lineage>
</organism>
<dbReference type="AlphaFoldDB" id="A0A0D2HD21"/>
<protein>
    <submittedName>
        <fullName evidence="1">Uncharacterized protein</fullName>
    </submittedName>
</protein>
<reference evidence="1 2" key="1">
    <citation type="submission" date="2015-01" db="EMBL/GenBank/DDBJ databases">
        <title>The Genome Sequence of Rhinocladiella mackenzie CBS 650.93.</title>
        <authorList>
            <consortium name="The Broad Institute Genomics Platform"/>
            <person name="Cuomo C."/>
            <person name="de Hoog S."/>
            <person name="Gorbushina A."/>
            <person name="Stielow B."/>
            <person name="Teixiera M."/>
            <person name="Abouelleil A."/>
            <person name="Chapman S.B."/>
            <person name="Priest M."/>
            <person name="Young S.K."/>
            <person name="Wortman J."/>
            <person name="Nusbaum C."/>
            <person name="Birren B."/>
        </authorList>
    </citation>
    <scope>NUCLEOTIDE SEQUENCE [LARGE SCALE GENOMIC DNA]</scope>
    <source>
        <strain evidence="1 2">CBS 650.93</strain>
    </source>
</reference>
<dbReference type="EMBL" id="KN847476">
    <property type="protein sequence ID" value="KIX08373.1"/>
    <property type="molecule type" value="Genomic_DNA"/>
</dbReference>